<evidence type="ECO:0000256" key="5">
    <source>
        <dbReference type="ARBA" id="ARBA00022801"/>
    </source>
</evidence>
<dbReference type="InterPro" id="IPR019533">
    <property type="entry name" value="Peptidase_S26"/>
</dbReference>
<accession>A0A8J7H1E5</accession>
<reference evidence="9" key="1">
    <citation type="submission" date="2020-12" db="EMBL/GenBank/DDBJ databases">
        <title>M. sibirica DSM 26468T genome.</title>
        <authorList>
            <person name="Thieme N."/>
            <person name="Rettenmaier R."/>
            <person name="Zverlov V."/>
            <person name="Liebl W."/>
        </authorList>
    </citation>
    <scope>NUCLEOTIDE SEQUENCE</scope>
    <source>
        <strain evidence="9">DSM 26468</strain>
    </source>
</reference>
<evidence type="ECO:0000256" key="1">
    <source>
        <dbReference type="ARBA" id="ARBA00000677"/>
    </source>
</evidence>
<evidence type="ECO:0000259" key="8">
    <source>
        <dbReference type="Pfam" id="PF10502"/>
    </source>
</evidence>
<feature type="active site" evidence="6">
    <location>
        <position position="111"/>
    </location>
</feature>
<dbReference type="PANTHER" id="PTHR43390:SF1">
    <property type="entry name" value="CHLOROPLAST PROCESSING PEPTIDASE"/>
    <property type="match status" value="1"/>
</dbReference>
<dbReference type="GO" id="GO:0009003">
    <property type="term" value="F:signal peptidase activity"/>
    <property type="evidence" value="ECO:0007669"/>
    <property type="project" value="UniProtKB-EC"/>
</dbReference>
<dbReference type="PANTHER" id="PTHR43390">
    <property type="entry name" value="SIGNAL PEPTIDASE I"/>
    <property type="match status" value="1"/>
</dbReference>
<organism evidence="9 10">
    <name type="scientific">Mobilitalea sibirica</name>
    <dbReference type="NCBI Taxonomy" id="1462919"/>
    <lineage>
        <taxon>Bacteria</taxon>
        <taxon>Bacillati</taxon>
        <taxon>Bacillota</taxon>
        <taxon>Clostridia</taxon>
        <taxon>Lachnospirales</taxon>
        <taxon>Lachnospiraceae</taxon>
        <taxon>Mobilitalea</taxon>
    </lineage>
</organism>
<dbReference type="EMBL" id="JAEAGR010000003">
    <property type="protein sequence ID" value="MBH1940183.1"/>
    <property type="molecule type" value="Genomic_DNA"/>
</dbReference>
<name>A0A8J7H1E5_9FIRM</name>
<dbReference type="PROSITE" id="PS00761">
    <property type="entry name" value="SPASE_I_3"/>
    <property type="match status" value="1"/>
</dbReference>
<protein>
    <recommendedName>
        <fullName evidence="4 7">Signal peptidase I</fullName>
        <ecNumber evidence="4 7">3.4.21.89</ecNumber>
    </recommendedName>
</protein>
<dbReference type="Gene3D" id="2.10.109.10">
    <property type="entry name" value="Umud Fragment, subunit A"/>
    <property type="match status" value="1"/>
</dbReference>
<comment type="subcellular location">
    <subcellularLocation>
        <location evidence="2">Cell membrane</location>
        <topology evidence="2">Single-pass type II membrane protein</topology>
    </subcellularLocation>
    <subcellularLocation>
        <location evidence="7">Membrane</location>
        <topology evidence="7">Single-pass type II membrane protein</topology>
    </subcellularLocation>
</comment>
<gene>
    <name evidence="9" type="primary">lepB</name>
    <name evidence="9" type="ORF">I5677_04645</name>
</gene>
<feature type="domain" description="Peptidase S26" evidence="8">
    <location>
        <begin position="11"/>
        <end position="193"/>
    </location>
</feature>
<comment type="catalytic activity">
    <reaction evidence="1 7">
        <text>Cleavage of hydrophobic, N-terminal signal or leader sequences from secreted and periplasmic proteins.</text>
        <dbReference type="EC" id="3.4.21.89"/>
    </reaction>
</comment>
<evidence type="ECO:0000256" key="4">
    <source>
        <dbReference type="ARBA" id="ARBA00013208"/>
    </source>
</evidence>
<proteinExistence type="inferred from homology"/>
<evidence type="ECO:0000256" key="2">
    <source>
        <dbReference type="ARBA" id="ARBA00004401"/>
    </source>
</evidence>
<dbReference type="InterPro" id="IPR036286">
    <property type="entry name" value="LexA/Signal_pep-like_sf"/>
</dbReference>
<keyword evidence="10" id="KW-1185">Reference proteome</keyword>
<dbReference type="SUPFAM" id="SSF51306">
    <property type="entry name" value="LexA/Signal peptidase"/>
    <property type="match status" value="1"/>
</dbReference>
<evidence type="ECO:0000313" key="9">
    <source>
        <dbReference type="EMBL" id="MBH1940183.1"/>
    </source>
</evidence>
<dbReference type="Pfam" id="PF10502">
    <property type="entry name" value="Peptidase_S26"/>
    <property type="match status" value="1"/>
</dbReference>
<dbReference type="PRINTS" id="PR00727">
    <property type="entry name" value="LEADERPTASE"/>
</dbReference>
<dbReference type="InterPro" id="IPR000223">
    <property type="entry name" value="Pept_S26A_signal_pept_1"/>
</dbReference>
<dbReference type="GO" id="GO:0005886">
    <property type="term" value="C:plasma membrane"/>
    <property type="evidence" value="ECO:0007669"/>
    <property type="project" value="UniProtKB-SubCell"/>
</dbReference>
<comment type="similarity">
    <text evidence="3 7">Belongs to the peptidase S26 family.</text>
</comment>
<evidence type="ECO:0000256" key="7">
    <source>
        <dbReference type="RuleBase" id="RU362042"/>
    </source>
</evidence>
<keyword evidence="7" id="KW-0645">Protease</keyword>
<dbReference type="RefSeq" id="WP_197660401.1">
    <property type="nucleotide sequence ID" value="NZ_JAEAGR010000003.1"/>
</dbReference>
<comment type="caution">
    <text evidence="9">The sequence shown here is derived from an EMBL/GenBank/DDBJ whole genome shotgun (WGS) entry which is preliminary data.</text>
</comment>
<dbReference type="GO" id="GO:0004252">
    <property type="term" value="F:serine-type endopeptidase activity"/>
    <property type="evidence" value="ECO:0007669"/>
    <property type="project" value="InterPro"/>
</dbReference>
<dbReference type="InterPro" id="IPR019758">
    <property type="entry name" value="Pept_S26A_signal_pept_1_CS"/>
</dbReference>
<dbReference type="Proteomes" id="UP000623269">
    <property type="component" value="Unassembled WGS sequence"/>
</dbReference>
<keyword evidence="5 7" id="KW-0378">Hydrolase</keyword>
<dbReference type="AlphaFoldDB" id="A0A8J7H1E5"/>
<dbReference type="NCBIfam" id="TIGR02227">
    <property type="entry name" value="sigpep_I_bact"/>
    <property type="match status" value="1"/>
</dbReference>
<dbReference type="CDD" id="cd06530">
    <property type="entry name" value="S26_SPase_I"/>
    <property type="match status" value="1"/>
</dbReference>
<evidence type="ECO:0000313" key="10">
    <source>
        <dbReference type="Proteomes" id="UP000623269"/>
    </source>
</evidence>
<feature type="active site" evidence="6">
    <location>
        <position position="41"/>
    </location>
</feature>
<dbReference type="EC" id="3.4.21.89" evidence="4 7"/>
<sequence>MDKKKLLKEIASWVILFFIAFSIAFLFSSKAYAKVIVKERSMENTLFENQHMMVDIIGYSFKGPQRGDIVTFFTNEEKGNLLNDLQRYIDGIECRFDKNKDYDELHERYVKRVIGIEGDVIDIQHGSVYVNGEKIEEDYAIGETLAREVQLPIKVGKDKLFVLGDNREVSIDSREFGLIDVNQIEGKVILRVYPFKSVGKVK</sequence>
<evidence type="ECO:0000256" key="3">
    <source>
        <dbReference type="ARBA" id="ARBA00009370"/>
    </source>
</evidence>
<dbReference type="GO" id="GO:0006465">
    <property type="term" value="P:signal peptide processing"/>
    <property type="evidence" value="ECO:0007669"/>
    <property type="project" value="InterPro"/>
</dbReference>
<evidence type="ECO:0000256" key="6">
    <source>
        <dbReference type="PIRSR" id="PIRSR600223-1"/>
    </source>
</evidence>